<dbReference type="Gene3D" id="2.60.40.60">
    <property type="entry name" value="Cadherins"/>
    <property type="match status" value="1"/>
</dbReference>
<keyword evidence="4" id="KW-1185">Reference proteome</keyword>
<evidence type="ECO:0000256" key="1">
    <source>
        <dbReference type="PROSITE-ProRule" id="PRU00043"/>
    </source>
</evidence>
<protein>
    <recommendedName>
        <fullName evidence="2">Cadherin domain-containing protein</fullName>
    </recommendedName>
</protein>
<dbReference type="GO" id="GO:0007156">
    <property type="term" value="P:homophilic cell adhesion via plasma membrane adhesion molecules"/>
    <property type="evidence" value="ECO:0007669"/>
    <property type="project" value="InterPro"/>
</dbReference>
<dbReference type="GO" id="GO:0016020">
    <property type="term" value="C:membrane"/>
    <property type="evidence" value="ECO:0007669"/>
    <property type="project" value="InterPro"/>
</dbReference>
<dbReference type="InterPro" id="IPR002126">
    <property type="entry name" value="Cadherin-like_dom"/>
</dbReference>
<evidence type="ECO:0000313" key="3">
    <source>
        <dbReference type="EMBL" id="GBM06275.1"/>
    </source>
</evidence>
<keyword evidence="1" id="KW-0106">Calcium</keyword>
<accession>A0A4Y2CSL5</accession>
<dbReference type="Pfam" id="PF00028">
    <property type="entry name" value="Cadherin"/>
    <property type="match status" value="1"/>
</dbReference>
<evidence type="ECO:0000313" key="4">
    <source>
        <dbReference type="Proteomes" id="UP000499080"/>
    </source>
</evidence>
<dbReference type="Proteomes" id="UP000499080">
    <property type="component" value="Unassembled WGS sequence"/>
</dbReference>
<dbReference type="GO" id="GO:0005509">
    <property type="term" value="F:calcium ion binding"/>
    <property type="evidence" value="ECO:0007669"/>
    <property type="project" value="UniProtKB-UniRule"/>
</dbReference>
<dbReference type="CDD" id="cd11304">
    <property type="entry name" value="Cadherin_repeat"/>
    <property type="match status" value="1"/>
</dbReference>
<dbReference type="EMBL" id="BGPR01000226">
    <property type="protein sequence ID" value="GBM06275.1"/>
    <property type="molecule type" value="Genomic_DNA"/>
</dbReference>
<comment type="caution">
    <text evidence="3">The sequence shown here is derived from an EMBL/GenBank/DDBJ whole genome shotgun (WGS) entry which is preliminary data.</text>
</comment>
<sequence length="171" mass="19203">MSLLLAGFEIMYQSLMNKHPGLVTTLSGYLRKWCANRKLAFRNPLHDPRVYEGAPPGIHVHTVHAYDPGRKSVMYNLLDVRDHTYFSMDSSSGNISTAKTIDKKIGDTYEVPAGNSRAVDNGALQRSRHKTHHVQVTSDGAPPCWIDRHNEFGNPQRRNRYVRGADGSSLD</sequence>
<organism evidence="3 4">
    <name type="scientific">Araneus ventricosus</name>
    <name type="common">Orbweaver spider</name>
    <name type="synonym">Epeira ventricosa</name>
    <dbReference type="NCBI Taxonomy" id="182803"/>
    <lineage>
        <taxon>Eukaryota</taxon>
        <taxon>Metazoa</taxon>
        <taxon>Ecdysozoa</taxon>
        <taxon>Arthropoda</taxon>
        <taxon>Chelicerata</taxon>
        <taxon>Arachnida</taxon>
        <taxon>Araneae</taxon>
        <taxon>Araneomorphae</taxon>
        <taxon>Entelegynae</taxon>
        <taxon>Araneoidea</taxon>
        <taxon>Araneidae</taxon>
        <taxon>Araneus</taxon>
    </lineage>
</organism>
<feature type="domain" description="Cadherin" evidence="2">
    <location>
        <begin position="42"/>
        <end position="145"/>
    </location>
</feature>
<reference evidence="3 4" key="1">
    <citation type="journal article" date="2019" name="Sci. Rep.">
        <title>Orb-weaving spider Araneus ventricosus genome elucidates the spidroin gene catalogue.</title>
        <authorList>
            <person name="Kono N."/>
            <person name="Nakamura H."/>
            <person name="Ohtoshi R."/>
            <person name="Moran D.A.P."/>
            <person name="Shinohara A."/>
            <person name="Yoshida Y."/>
            <person name="Fujiwara M."/>
            <person name="Mori M."/>
            <person name="Tomita M."/>
            <person name="Arakawa K."/>
        </authorList>
    </citation>
    <scope>NUCLEOTIDE SEQUENCE [LARGE SCALE GENOMIC DNA]</scope>
</reference>
<evidence type="ECO:0000259" key="2">
    <source>
        <dbReference type="PROSITE" id="PS50268"/>
    </source>
</evidence>
<name>A0A4Y2CSL5_ARAVE</name>
<dbReference type="SUPFAM" id="SSF49313">
    <property type="entry name" value="Cadherin-like"/>
    <property type="match status" value="1"/>
</dbReference>
<dbReference type="InterPro" id="IPR015919">
    <property type="entry name" value="Cadherin-like_sf"/>
</dbReference>
<proteinExistence type="predicted"/>
<dbReference type="AlphaFoldDB" id="A0A4Y2CSL5"/>
<dbReference type="OrthoDB" id="283575at2759"/>
<dbReference type="PROSITE" id="PS50268">
    <property type="entry name" value="CADHERIN_2"/>
    <property type="match status" value="1"/>
</dbReference>
<gene>
    <name evidence="3" type="ORF">AVEN_208967_1</name>
</gene>